<feature type="transmembrane region" description="Helical" evidence="1">
    <location>
        <begin position="299"/>
        <end position="317"/>
    </location>
</feature>
<feature type="transmembrane region" description="Helical" evidence="1">
    <location>
        <begin position="12"/>
        <end position="35"/>
    </location>
</feature>
<evidence type="ECO:0000313" key="2">
    <source>
        <dbReference type="EMBL" id="KRL52591.1"/>
    </source>
</evidence>
<organism evidence="2 3">
    <name type="scientific">Furfurilactobacillus rossiae DSM 15814</name>
    <dbReference type="NCBI Taxonomy" id="1114972"/>
    <lineage>
        <taxon>Bacteria</taxon>
        <taxon>Bacillati</taxon>
        <taxon>Bacillota</taxon>
        <taxon>Bacilli</taxon>
        <taxon>Lactobacillales</taxon>
        <taxon>Lactobacillaceae</taxon>
        <taxon>Furfurilactobacillus</taxon>
    </lineage>
</organism>
<feature type="transmembrane region" description="Helical" evidence="1">
    <location>
        <begin position="386"/>
        <end position="405"/>
    </location>
</feature>
<comment type="caution">
    <text evidence="2">The sequence shown here is derived from an EMBL/GenBank/DDBJ whole genome shotgun (WGS) entry which is preliminary data.</text>
</comment>
<dbReference type="eggNOG" id="COG4485">
    <property type="taxonomic scope" value="Bacteria"/>
</dbReference>
<dbReference type="PATRIC" id="fig|1114972.6.peg.1903"/>
<reference evidence="2 3" key="1">
    <citation type="journal article" date="2015" name="Genome Announc.">
        <title>Expanding the biotechnology potential of lactobacilli through comparative genomics of 213 strains and associated genera.</title>
        <authorList>
            <person name="Sun Z."/>
            <person name="Harris H.M."/>
            <person name="McCann A."/>
            <person name="Guo C."/>
            <person name="Argimon S."/>
            <person name="Zhang W."/>
            <person name="Yang X."/>
            <person name="Jeffery I.B."/>
            <person name="Cooney J.C."/>
            <person name="Kagawa T.F."/>
            <person name="Liu W."/>
            <person name="Song Y."/>
            <person name="Salvetti E."/>
            <person name="Wrobel A."/>
            <person name="Rasinkangas P."/>
            <person name="Parkhill J."/>
            <person name="Rea M.C."/>
            <person name="O'Sullivan O."/>
            <person name="Ritari J."/>
            <person name="Douillard F.P."/>
            <person name="Paul Ross R."/>
            <person name="Yang R."/>
            <person name="Briner A.E."/>
            <person name="Felis G.E."/>
            <person name="de Vos W.M."/>
            <person name="Barrangou R."/>
            <person name="Klaenhammer T.R."/>
            <person name="Caufield P.W."/>
            <person name="Cui Y."/>
            <person name="Zhang H."/>
            <person name="O'Toole P.W."/>
        </authorList>
    </citation>
    <scope>NUCLEOTIDE SEQUENCE [LARGE SCALE GENOMIC DNA]</scope>
    <source>
        <strain evidence="2 3">DSM 15814</strain>
    </source>
</reference>
<dbReference type="Proteomes" id="UP000051999">
    <property type="component" value="Unassembled WGS sequence"/>
</dbReference>
<feature type="transmembrane region" description="Helical" evidence="1">
    <location>
        <begin position="935"/>
        <end position="960"/>
    </location>
</feature>
<feature type="transmembrane region" description="Helical" evidence="1">
    <location>
        <begin position="356"/>
        <end position="374"/>
    </location>
</feature>
<dbReference type="EMBL" id="AZFF01000034">
    <property type="protein sequence ID" value="KRL52591.1"/>
    <property type="molecule type" value="Genomic_DNA"/>
</dbReference>
<dbReference type="InterPro" id="IPR018580">
    <property type="entry name" value="Uncharacterised_YfhO"/>
</dbReference>
<feature type="transmembrane region" description="Helical" evidence="1">
    <location>
        <begin position="195"/>
        <end position="222"/>
    </location>
</feature>
<feature type="transmembrane region" description="Helical" evidence="1">
    <location>
        <begin position="112"/>
        <end position="133"/>
    </location>
</feature>
<feature type="transmembrane region" description="Helical" evidence="1">
    <location>
        <begin position="437"/>
        <end position="454"/>
    </location>
</feature>
<evidence type="ECO:0000313" key="3">
    <source>
        <dbReference type="Proteomes" id="UP000051999"/>
    </source>
</evidence>
<feature type="transmembrane region" description="Helical" evidence="1">
    <location>
        <begin position="411"/>
        <end position="430"/>
    </location>
</feature>
<keyword evidence="1" id="KW-0812">Transmembrane</keyword>
<evidence type="ECO:0000256" key="1">
    <source>
        <dbReference type="SAM" id="Phobius"/>
    </source>
</evidence>
<dbReference type="PANTHER" id="PTHR38454">
    <property type="entry name" value="INTEGRAL MEMBRANE PROTEIN-RELATED"/>
    <property type="match status" value="1"/>
</dbReference>
<keyword evidence="3" id="KW-1185">Reference proteome</keyword>
<keyword evidence="1" id="KW-1133">Transmembrane helix</keyword>
<keyword evidence="1" id="KW-0472">Membrane</keyword>
<gene>
    <name evidence="2" type="ORF">FD35_GL001866</name>
</gene>
<proteinExistence type="predicted"/>
<feature type="transmembrane region" description="Helical" evidence="1">
    <location>
        <begin position="140"/>
        <end position="158"/>
    </location>
</feature>
<protein>
    <submittedName>
        <fullName evidence="2">Bacterial membrane protein</fullName>
    </submittedName>
</protein>
<feature type="transmembrane region" description="Helical" evidence="1">
    <location>
        <begin position="164"/>
        <end position="183"/>
    </location>
</feature>
<dbReference type="Pfam" id="PF09586">
    <property type="entry name" value="YfhO"/>
    <property type="match status" value="1"/>
</dbReference>
<feature type="transmembrane region" description="Helical" evidence="1">
    <location>
        <begin position="329"/>
        <end position="350"/>
    </location>
</feature>
<name>A0A0R1R674_9LACO</name>
<dbReference type="STRING" id="1114972.FD35_GL001866"/>
<sequence>MKFSFAKQRRGKLYGGYVLFFVLFCLLTYGVYWLFGYSLISTHDVLHQHVPIMIEYRKILLSWLHHLSAGPLQWSWHIGLGADAFQTFSYYIIGDPFAYLILLLNKAHLLTGFQLIGLVRMFFAGLSFTYFASHFSLKRWAIWLGAMVYLGSGFAIYASLFQPFFVNALILLPLLITAIEAVLQGRSAWGFGFVVYFSVVVNFYLAFMLALGGITYLILRWIELPHPLARQRWFNFGRMLCSGVLGLLATAWLTLPEIKALQSSPRFDVPFASGMHFYSLQYYLSLPNALLGNVNVDPFWLNTLSVNVLLLVVVWTFRHYRDYKLIVRLMVLTMVLSLLPMFAATLNGFTSPSNRWLFLMSLPMALMTGVFLQQLKTMTLNDWVPIFKWAAVILVLILISTQIIADSTSTVLPQLFFLMVYAGVFVVGIVRPQLLKPQVLSALVMANIFVAFNFENAAYDIHQFLPNGAARALISQPYGTATTAVATQPTWAEQNGTKISKYAPTFARTSNVSNYVTASAGITPNNFLLNGANTSSFYSIQNGAAIQFSRDLLNNQRQLNLPIQQFDDRGRVLNFLGVRNLYANSPLPSDTNMPHNYVPTFGETPDLNQSFYGANGDVQAYQTTDNFPLMYFQSRVISNQTYKQLDANEKETNLANVTAVGNTKNLKVTKLQPQSVVIPYKLYDADQNIISTTNIADTNKADTYTLYIPNAKQYQGMEIRALITNVHYTEPTLTDRINIDKLNSPGINGHLSSGSNQTAAHGGWDAFKRDVANGSPNQAWRISMTNGDITNSLSQMPETNLSEYEKTTAGVLNLGWVDQMPNGLSMQLGQVGRYSFDLQLVGIPMTTQYDKQVQRLQKNGLKELRLGHNEITGSVTTKQSGVLASSIPYSAGWHATVNGHTVKLIKTNRAFVGIKLTKPGKHQIKLTYRTPGLTAGIHFTTIVGGLISFLGIAQLGWHLFKRKKD</sequence>
<dbReference type="PANTHER" id="PTHR38454:SF1">
    <property type="entry name" value="INTEGRAL MEMBRANE PROTEIN"/>
    <property type="match status" value="1"/>
</dbReference>
<dbReference type="OrthoDB" id="9815466at2"/>
<dbReference type="RefSeq" id="WP_017261121.1">
    <property type="nucleotide sequence ID" value="NZ_AUAW01000033.1"/>
</dbReference>
<feature type="transmembrane region" description="Helical" evidence="1">
    <location>
        <begin position="234"/>
        <end position="255"/>
    </location>
</feature>
<dbReference type="AlphaFoldDB" id="A0A0R1R674"/>
<accession>A0A0R1R674</accession>